<feature type="compositionally biased region" description="Basic and acidic residues" evidence="8">
    <location>
        <begin position="1994"/>
        <end position="2018"/>
    </location>
</feature>
<dbReference type="Pfam" id="PF00782">
    <property type="entry name" value="DSPc"/>
    <property type="match status" value="1"/>
</dbReference>
<protein>
    <recommendedName>
        <fullName evidence="1">protein-tyrosine-phosphatase</fullName>
        <ecNumber evidence="1">3.1.3.48</ecNumber>
    </recommendedName>
</protein>
<keyword evidence="3" id="KW-0863">Zinc-finger</keyword>
<evidence type="ECO:0000256" key="2">
    <source>
        <dbReference type="ARBA" id="ARBA00022723"/>
    </source>
</evidence>
<feature type="domain" description="Tyrosine-protein phosphatase" evidence="9">
    <location>
        <begin position="3465"/>
        <end position="3608"/>
    </location>
</feature>
<feature type="region of interest" description="Disordered" evidence="8">
    <location>
        <begin position="2254"/>
        <end position="2277"/>
    </location>
</feature>
<feature type="domain" description="Rhodanese" evidence="11">
    <location>
        <begin position="3299"/>
        <end position="3416"/>
    </location>
</feature>
<dbReference type="GO" id="GO:0017017">
    <property type="term" value="F:MAP kinase tyrosine/serine/threonine phosphatase activity"/>
    <property type="evidence" value="ECO:0007669"/>
    <property type="project" value="InterPro"/>
</dbReference>
<dbReference type="SMART" id="SM00980">
    <property type="entry name" value="THAP"/>
    <property type="match status" value="1"/>
</dbReference>
<evidence type="ECO:0000256" key="3">
    <source>
        <dbReference type="ARBA" id="ARBA00022771"/>
    </source>
</evidence>
<feature type="compositionally biased region" description="Low complexity" evidence="8">
    <location>
        <begin position="2255"/>
        <end position="2268"/>
    </location>
</feature>
<dbReference type="InterPro" id="IPR016130">
    <property type="entry name" value="Tyr_Pase_AS"/>
</dbReference>
<dbReference type="EMBL" id="LBMM01000129">
    <property type="protein sequence ID" value="KMR04825.1"/>
    <property type="molecule type" value="Genomic_DNA"/>
</dbReference>
<dbReference type="InterPro" id="IPR008343">
    <property type="entry name" value="MKP"/>
</dbReference>
<feature type="compositionally biased region" description="Acidic residues" evidence="8">
    <location>
        <begin position="3205"/>
        <end position="3216"/>
    </location>
</feature>
<dbReference type="Pfam" id="PF00581">
    <property type="entry name" value="Rhodanese"/>
    <property type="match status" value="1"/>
</dbReference>
<dbReference type="InterPro" id="IPR006612">
    <property type="entry name" value="THAP_Znf"/>
</dbReference>
<evidence type="ECO:0000259" key="9">
    <source>
        <dbReference type="PROSITE" id="PS50054"/>
    </source>
</evidence>
<dbReference type="PROSITE" id="PS00383">
    <property type="entry name" value="TYR_PHOSPHATASE_1"/>
    <property type="match status" value="1"/>
</dbReference>
<dbReference type="InterPro" id="IPR001763">
    <property type="entry name" value="Rhodanese-like_dom"/>
</dbReference>
<feature type="compositionally biased region" description="Polar residues" evidence="8">
    <location>
        <begin position="1983"/>
        <end position="1993"/>
    </location>
</feature>
<dbReference type="PANTHER" id="PTHR15180">
    <property type="entry name" value="GENERAL TRANSCRIPTION FACTOR 3C POLYPEPTIDE 1"/>
    <property type="match status" value="1"/>
</dbReference>
<dbReference type="InterPro" id="IPR048366">
    <property type="entry name" value="TNP-like_GBD"/>
</dbReference>
<feature type="compositionally biased region" description="Basic residues" evidence="8">
    <location>
        <begin position="3111"/>
        <end position="3124"/>
    </location>
</feature>
<dbReference type="InterPro" id="IPR048365">
    <property type="entry name" value="TNP-like_RNaseH_N"/>
</dbReference>
<dbReference type="Pfam" id="PF21788">
    <property type="entry name" value="TNP-like_GBD"/>
    <property type="match status" value="1"/>
</dbReference>
<evidence type="ECO:0000256" key="4">
    <source>
        <dbReference type="ARBA" id="ARBA00022801"/>
    </source>
</evidence>
<keyword evidence="2" id="KW-0479">Metal-binding</keyword>
<dbReference type="SMART" id="SM00195">
    <property type="entry name" value="DSPc"/>
    <property type="match status" value="1"/>
</dbReference>
<sequence length="3658" mass="418939">MQLNMTYPSFNLMESIIDEVALEGLDGITLQALWIRLANRFHDPLPLPKPFMEQVWSIIIKVKDFSFYKLETPREPLVIFDRYEFVHPDLGIILEPPSVPPDIYPYCPIQDPKTGVRGSCSTYYTRKEIKDDLKNAELDEIIEKYGLSLVIVASQLIRTRALISVDKSAGHCGSGSLLHLPRFYIERKPKMIYLAEQVLDILRSKENGVAEYDEIRRKLGIENSIKKLFRTSFFQKIVKTDICVPYRTLYPNAEPSEWRQKQDPSKEKKIRVVQLLYPDIDIADIWNRDEKDDDDEDIIELDVSNHKVNVPYLKQANAIVEASQLEGVSQAYLGKEMGLTKLQSRTFLRNMIKIGIIAKYMNDMGRQRITKYVSKKFEKSSKMSKQFNKEIHKIKELTKRITSENKGNLKNKVVSQVKDEPSVNYEDNQASQKLDHRVDQISVDASIVNKNEEENKDIDTHCIRKDIELKNYTINRILKKYQLSIFRSKYKRTSSQSLLIKKKDSDVKAKKQRVKPNVSSMQQIANDAKASSFYNSIKTNLTAQKPISTGKGVGEVFGFMEVVQNSEKNTSNITYRLLRRANMIIEAVKEHQVIDDTTKLMKMICEEEDKEGYDVKIDKKSLIRLLQKLAKDNLVKNIKLTLSANGHEKNLMFICDPNIDTDHTVIKSAVEQAKVKFCLLASQKAKLLAKKAADKQDKEDKNKENAVDKPSDSKGQLQELNKTSKNTSSVNYKYDARAGKRYGLSPKFIRMQTMHVLLFYLVYNHPGIPKLSQQEQIEILKSNDYEIDDDLIHEFSTIYNTEVGWKMFVPPLPQHSGWPEGWALMCDVLLGLPLSIFVKVHNITFMIPELEHYLNHPIRKHYLVKNLPVTIRNTLLHARKYIFNIHDTVTRLCYIGLVQFGPQRLKDKDQVFIYLNRRTELMDTISSAPSYHNIEDKTYPVTKYFFDRMQVLLILATDYYYKSLGSHKAIEAYLQVVEKYWYDMWTICVNTPLGGRLAVHGKDILLEDLSKKTAMIKAIVARTAKQTAEMDTGAIPGDRKGAAGIDSAFFAHLKRNWNWSISSTNRQASRNHEKSSTGQRDLHFSKIQTKPVKYTEYDGLKKVSGPPAPTISATELRKRVYDHLNSGGRKNEALPSQQSTKQKSFVRRVMPRKKSVRPRLKYDEDDYRAMQRMHKLRVDWEPHEDNILLVCKVATTYLSSNSRKQVIGFIAVRDVLRTFSYNSYNKTSRACQRRLMYMLKQPRTVNSVALGVEEIKQDPFVDRRYGGMMDRLKSECASSAEYEKRVTEVFKELVGYIIKKYYDIAEIKPKKHMAMPRTAQEFNLLFEVVHPAKPHHNQGFTKDVRSTNDIHAATINSVIHSSMCCGKDRRCWAYQLFKVYQQYPEILLRQAMSKIRSDQMVTVKKHHLATIKKFGNYMPMSSSQYQLSINYIHKLQTKWPYETFKKSYDVFAKLLQWYSKHRNVLPSQEQEEMFNGTEILPVSCGTVTVMHDFLGRDQIDFDIEMPEQIIMLDARYQGKDETYFRVAQRYQDILTRLYRFKFENVDAQNAGFLESEIETWRDSLKRKKPIKNDDCEELMAKVARRDEECDGRKPGKKSKRDEIVTESGSVDESIGELSLKDRSNIHTQNEKKTHVNRSLKKRAIDVEDDSTDYEEPFLKRARLDSENSTDIEDVEKDEESNLSENLESIKKIPSKNTPESVEPLRELKEQVKEGSSNSTTNVAAIPRRVNKIIKNVPSETSYFSPYSKLDDTSDIQKKYTRIAMLRLKEELDNLSVADSHHAHEYFVVNSFKMFYSLETSSSASSNEIENFKSYSVPSQLVPLKIDTVNDLLNELNRTAIFPKNGISYTDYKDEMMTKKKEIAVEWKYVDAVYKFVREKKEIGVCSEELLDKFFDEQGTNLYKAVSLLTENHIFLRSGVINPRYIHHRYVDSWLINSYKIYRLEQESVVPFKDSVYATMQQGETAEASIEMNVKQNREDTETDSAIPSTSSDNQEAKEKKDEKADNGINNEDEKKEDSEINEESGTRTRKRIHKQRTCLLPQRDVYKSAQQLDFTTAEEIKVVIKPWIRIDGVLNRKVLDRMLGAVLSYCLLHPGLTMAKVQSRFVPALQPFHTRELVEILLKMGCLETADTIGWSPEDEIVLEPAVDAVVKFSIFLSTRMYSTDFMPWLEWIKACNRMDLVTIGPDYANQYYRLCHLHFRVEMFRNIEGRIYLSKEAVPSIFLKPVQTGDNKSTDLLQPISFVTIFLKPESRTRNSSSNLSQLSLSTPHPMKSDETNIPSVETTLLKEKSENNNENIPNNKMDVDFVKEGCTDWTTPTSSRISSEKYNNEDIIDLTSVDSLVPTTSKAVSVDTTPQNGDRTPKRRRWHISTQTPEAWIYIDSFLRKRRMENLENRIDSKATAKRPKMLYAENEDHCAKVDQVKAACADLLPRNCALLVSAFIDAREKRKTKRSFANKQSALEFFLIASGAYRFYRPLCLLPTVRQLWRHIRNWDIPPGLNDNVLNALHLKVKSLPPTERLCCLCVSEMRLKPYLFYNLSRDRIIGFHDIGVEKRRTLARKALVIMARSLTGDWEQPVAYYFYGSMCHVNIMKDLIFQAIIKLKGIGATVHALVTGTAPTFLRLSQQLGISVEHSSFLVNGEKIFYIFDVPRLIRATRNIFMSYELRFREKRASWTDVKLLFRRDSQMRLPLVPKLSVGHLEPNRHQKTETKYAVQIFSSSMAAGLSAHIVSGEFPLKAIGTMEFVYIFDQLFDILNSSASTKTNNNKDFGQAFTGSMHEMCFLQRTLDFLKSIRVIDANGTCVKSMKSFDRWQITINAVIQLWNTLKEHQIPFFRTRRLNQEGIERVFRSIRRQSGNRVKPTPILFTRAFKNLVSKHFLEHSSENNSVANARRMLKRIALSVSSLQADKVQPVATQIALSVAATNYRNIDLRLPEKSAFKRVCEFLLSECLRTHVNCDACVSYAVKENSNKDALSSFSLYISGLEDTFMRNFEKLSIEDNLGAQMLQFAEQVEYKPPCPDFPVAFLIKLFLQATGITEKSSKRAAVSELKSFSDGISGRSSPREVSEMPVLTRVCSPATLPRLKKFRFRPIDASTAGPCHDVSITDVNSNHHHHHHHHHHPGHNQHDHRPQDRIPSSSSMSTLLCCEPVSAGRPRANLKLVLNRSLSEPGPSPCAFPTSPTASPIATSVNNNNSNPTVPPSIIIDEETNGDDNDDDVHRRGFHHLHYHHHHHHHHLHHLHHHQHLSITTKRCKLETVSLPNSPCAENGTLHRQLVLSKTRVITSGDLAQRLARLERPSAVPPVILDCRPFILYNVNHIRGAINVNCSDRFNRRRLQLGKATLADLATAREGKELLRRRQFKEVIVYDDCTDDLEHLPAQHPLFLVLAALVDDDREPALLIGGHREFHRRHRELCEDTLLPNGTATATDPSTTTTVSGCTSPGPGCPVLSVSGPPTPQPADIDNHPASRVLPFLYLGNGRDAADLQLLRALGATRVLNVTSQLPGYHEERGITYRQIPASDSGHQNLKQYFEEAFDFIEEARKAGSSVLVHCQAGVSRSATIAIAYIMRHKGLSMVEAYKLVKSARPIISPNLNFMGQLLELEQGLRASGDVINSAPEDPATTTTSTATTTTTTSSCHQCRWSHQPNSEEVVTSGCSV</sequence>
<dbReference type="GO" id="GO:0042791">
    <property type="term" value="P:5S class rRNA transcription by RNA polymerase III"/>
    <property type="evidence" value="ECO:0007669"/>
    <property type="project" value="TreeGrafter"/>
</dbReference>
<feature type="region of interest" description="Disordered" evidence="8">
    <location>
        <begin position="1657"/>
        <end position="1702"/>
    </location>
</feature>
<dbReference type="CDD" id="cd01446">
    <property type="entry name" value="DSP_MapKP"/>
    <property type="match status" value="1"/>
</dbReference>
<feature type="region of interest" description="Disordered" evidence="8">
    <location>
        <begin position="691"/>
        <end position="726"/>
    </location>
</feature>
<dbReference type="STRING" id="67767.A0A0J7L9V8"/>
<dbReference type="GO" id="GO:0004725">
    <property type="term" value="F:protein tyrosine phosphatase activity"/>
    <property type="evidence" value="ECO:0007669"/>
    <property type="project" value="UniProtKB-EC"/>
</dbReference>
<keyword evidence="13" id="KW-1185">Reference proteome</keyword>
<evidence type="ECO:0000259" key="11">
    <source>
        <dbReference type="PROSITE" id="PS50206"/>
    </source>
</evidence>
<dbReference type="InterPro" id="IPR044210">
    <property type="entry name" value="Tfc3-like"/>
</dbReference>
<evidence type="ECO:0000313" key="12">
    <source>
        <dbReference type="EMBL" id="KMR04825.1"/>
    </source>
</evidence>
<feature type="region of interest" description="Disordered" evidence="8">
    <location>
        <begin position="1125"/>
        <end position="1144"/>
    </location>
</feature>
<evidence type="ECO:0000256" key="6">
    <source>
        <dbReference type="ARBA" id="ARBA00022912"/>
    </source>
</evidence>
<dbReference type="Proteomes" id="UP000036403">
    <property type="component" value="Unassembled WGS sequence"/>
</dbReference>
<feature type="region of interest" description="Disordered" evidence="8">
    <location>
        <begin position="1975"/>
        <end position="2032"/>
    </location>
</feature>
<evidence type="ECO:0000256" key="1">
    <source>
        <dbReference type="ARBA" id="ARBA00013064"/>
    </source>
</evidence>
<evidence type="ECO:0000256" key="5">
    <source>
        <dbReference type="ARBA" id="ARBA00022833"/>
    </source>
</evidence>
<keyword evidence="6" id="KW-0904">Protein phosphatase</keyword>
<feature type="compositionally biased region" description="Basic and acidic residues" evidence="8">
    <location>
        <begin position="1586"/>
        <end position="1603"/>
    </location>
</feature>
<dbReference type="InterPro" id="IPR000340">
    <property type="entry name" value="Dual-sp_phosphatase_cat-dom"/>
</dbReference>
<keyword evidence="7" id="KW-0238">DNA-binding</keyword>
<dbReference type="SUPFAM" id="SSF52799">
    <property type="entry name" value="(Phosphotyrosine protein) phosphatases II"/>
    <property type="match status" value="1"/>
</dbReference>
<feature type="compositionally biased region" description="Acidic residues" evidence="8">
    <location>
        <begin position="1667"/>
        <end position="1681"/>
    </location>
</feature>
<dbReference type="PRINTS" id="PR01764">
    <property type="entry name" value="MAPKPHPHTASE"/>
</dbReference>
<dbReference type="GO" id="GO:0003677">
    <property type="term" value="F:DNA binding"/>
    <property type="evidence" value="ECO:0007669"/>
    <property type="project" value="UniProtKB-KW"/>
</dbReference>
<dbReference type="PROSITE" id="PS50056">
    <property type="entry name" value="TYR_PHOSPHATASE_2"/>
    <property type="match status" value="1"/>
</dbReference>
<feature type="region of interest" description="Disordered" evidence="8">
    <location>
        <begin position="3611"/>
        <end position="3641"/>
    </location>
</feature>
<dbReference type="PROSITE" id="PS50054">
    <property type="entry name" value="TYR_PHOSPHATASE_DUAL"/>
    <property type="match status" value="1"/>
</dbReference>
<feature type="region of interest" description="Disordered" evidence="8">
    <location>
        <begin position="3189"/>
        <end position="3218"/>
    </location>
</feature>
<evidence type="ECO:0000259" key="10">
    <source>
        <dbReference type="PROSITE" id="PS50056"/>
    </source>
</evidence>
<dbReference type="InterPro" id="IPR029021">
    <property type="entry name" value="Prot-tyrosine_phosphatase-like"/>
</dbReference>
<dbReference type="PROSITE" id="PS50206">
    <property type="entry name" value="RHODANESE_3"/>
    <property type="match status" value="1"/>
</dbReference>
<feature type="region of interest" description="Disordered" evidence="8">
    <location>
        <begin position="1064"/>
        <end position="1085"/>
    </location>
</feature>
<feature type="compositionally biased region" description="Low complexity" evidence="8">
    <location>
        <begin position="3621"/>
        <end position="3636"/>
    </location>
</feature>
<dbReference type="Pfam" id="PF21787">
    <property type="entry name" value="TNP-like_RNaseH_N"/>
    <property type="match status" value="1"/>
</dbReference>
<feature type="region of interest" description="Disordered" evidence="8">
    <location>
        <begin position="3103"/>
        <end position="3141"/>
    </location>
</feature>
<dbReference type="InterPro" id="IPR036873">
    <property type="entry name" value="Rhodanese-like_dom_sf"/>
</dbReference>
<evidence type="ECO:0000313" key="13">
    <source>
        <dbReference type="Proteomes" id="UP000036403"/>
    </source>
</evidence>
<feature type="compositionally biased region" description="Basic and acidic residues" evidence="8">
    <location>
        <begin position="691"/>
        <end position="712"/>
    </location>
</feature>
<dbReference type="GO" id="GO:0006384">
    <property type="term" value="P:transcription initiation at RNA polymerase III promoter"/>
    <property type="evidence" value="ECO:0007669"/>
    <property type="project" value="InterPro"/>
</dbReference>
<dbReference type="Gene3D" id="3.40.250.10">
    <property type="entry name" value="Rhodanese-like domain"/>
    <property type="match status" value="1"/>
</dbReference>
<feature type="compositionally biased region" description="Low complexity" evidence="8">
    <location>
        <begin position="3189"/>
        <end position="3204"/>
    </location>
</feature>
<dbReference type="Pfam" id="PF24101">
    <property type="entry name" value="WHD_GTF3C1"/>
    <property type="match status" value="1"/>
</dbReference>
<comment type="caution">
    <text evidence="12">The sequence shown here is derived from an EMBL/GenBank/DDBJ whole genome shotgun (WGS) entry which is preliminary data.</text>
</comment>
<dbReference type="CDD" id="cd16169">
    <property type="entry name" value="Tau138_eWH"/>
    <property type="match status" value="1"/>
</dbReference>
<keyword evidence="4" id="KW-0378">Hydrolase</keyword>
<dbReference type="SMART" id="SM00450">
    <property type="entry name" value="RHOD"/>
    <property type="match status" value="1"/>
</dbReference>
<dbReference type="SUPFAM" id="SSF52821">
    <property type="entry name" value="Rhodanese/Cell cycle control phosphatase"/>
    <property type="match status" value="1"/>
</dbReference>
<name>A0A0J7L9V8_LASNI</name>
<dbReference type="InterPro" id="IPR035625">
    <property type="entry name" value="Tfc3-like_eWH"/>
</dbReference>
<organism evidence="12 13">
    <name type="scientific">Lasius niger</name>
    <name type="common">Black garden ant</name>
    <dbReference type="NCBI Taxonomy" id="67767"/>
    <lineage>
        <taxon>Eukaryota</taxon>
        <taxon>Metazoa</taxon>
        <taxon>Ecdysozoa</taxon>
        <taxon>Arthropoda</taxon>
        <taxon>Hexapoda</taxon>
        <taxon>Insecta</taxon>
        <taxon>Pterygota</taxon>
        <taxon>Neoptera</taxon>
        <taxon>Endopterygota</taxon>
        <taxon>Hymenoptera</taxon>
        <taxon>Apocrita</taxon>
        <taxon>Aculeata</taxon>
        <taxon>Formicoidea</taxon>
        <taxon>Formicidae</taxon>
        <taxon>Formicinae</taxon>
        <taxon>Lasius</taxon>
        <taxon>Lasius</taxon>
    </lineage>
</organism>
<evidence type="ECO:0000256" key="7">
    <source>
        <dbReference type="ARBA" id="ARBA00023125"/>
    </source>
</evidence>
<accession>A0A0J7L9V8</accession>
<dbReference type="PANTHER" id="PTHR15180:SF1">
    <property type="entry name" value="GENERAL TRANSCRIPTION FACTOR 3C POLYPEPTIDE 1"/>
    <property type="match status" value="1"/>
</dbReference>
<keyword evidence="5" id="KW-0862">Zinc</keyword>
<reference evidence="12 13" key="1">
    <citation type="submission" date="2015-04" db="EMBL/GenBank/DDBJ databases">
        <title>Lasius niger genome sequencing.</title>
        <authorList>
            <person name="Konorov E.A."/>
            <person name="Nikitin M.A."/>
            <person name="Kirill M.V."/>
            <person name="Chang P."/>
        </authorList>
    </citation>
    <scope>NUCLEOTIDE SEQUENCE [LARGE SCALE GENOMIC DNA]</scope>
    <source>
        <tissue evidence="12">Whole</tissue>
    </source>
</reference>
<feature type="domain" description="Tyrosine specific protein phosphatases" evidence="10">
    <location>
        <begin position="3529"/>
        <end position="3587"/>
    </location>
</feature>
<feature type="compositionally biased region" description="Polar residues" evidence="8">
    <location>
        <begin position="713"/>
        <end position="726"/>
    </location>
</feature>
<proteinExistence type="predicted"/>
<dbReference type="GO" id="GO:0000127">
    <property type="term" value="C:transcription factor TFIIIC complex"/>
    <property type="evidence" value="ECO:0007669"/>
    <property type="project" value="InterPro"/>
</dbReference>
<evidence type="ECO:0000256" key="8">
    <source>
        <dbReference type="SAM" id="MobiDB-lite"/>
    </source>
</evidence>
<feature type="compositionally biased region" description="Basic and acidic residues" evidence="8">
    <location>
        <begin position="1070"/>
        <end position="1084"/>
    </location>
</feature>
<dbReference type="InterPro" id="IPR000387">
    <property type="entry name" value="Tyr_Pase_dom"/>
</dbReference>
<dbReference type="FunFam" id="3.90.190.10:FF:000028">
    <property type="entry name" value="Dual specificity phosphatase 10"/>
    <property type="match status" value="1"/>
</dbReference>
<feature type="compositionally biased region" description="Low complexity" evidence="8">
    <location>
        <begin position="3423"/>
        <end position="3441"/>
    </location>
</feature>
<feature type="region of interest" description="Disordered" evidence="8">
    <location>
        <begin position="1586"/>
        <end position="1637"/>
    </location>
</feature>
<dbReference type="SUPFAM" id="SSF57716">
    <property type="entry name" value="Glucocorticoid receptor-like (DNA-binding domain)"/>
    <property type="match status" value="1"/>
</dbReference>
<dbReference type="PaxDb" id="67767-A0A0J7L9V8"/>
<dbReference type="InterPro" id="IPR056467">
    <property type="entry name" value="eWH_GTF3C1"/>
</dbReference>
<feature type="region of interest" description="Disordered" evidence="8">
    <location>
        <begin position="3421"/>
        <end position="3441"/>
    </location>
</feature>
<dbReference type="InterPro" id="IPR020422">
    <property type="entry name" value="TYR_PHOSPHATASE_DUAL_dom"/>
</dbReference>
<dbReference type="GO" id="GO:0008270">
    <property type="term" value="F:zinc ion binding"/>
    <property type="evidence" value="ECO:0007669"/>
    <property type="project" value="UniProtKB-KW"/>
</dbReference>
<dbReference type="OrthoDB" id="68020at2759"/>
<dbReference type="EC" id="3.1.3.48" evidence="1"/>
<feature type="compositionally biased region" description="Polar residues" evidence="8">
    <location>
        <begin position="1134"/>
        <end position="1143"/>
    </location>
</feature>
<dbReference type="Gene3D" id="3.90.190.10">
    <property type="entry name" value="Protein tyrosine phosphatase superfamily"/>
    <property type="match status" value="1"/>
</dbReference>
<feature type="compositionally biased region" description="Basic and acidic residues" evidence="8">
    <location>
        <begin position="1618"/>
        <end position="1633"/>
    </location>
</feature>
<gene>
    <name evidence="12" type="ORF">RF55_418</name>
</gene>